<dbReference type="AlphaFoldDB" id="A0A934HTB0"/>
<protein>
    <submittedName>
        <fullName evidence="1">EF2563 family selenium-dependent molybdenum hydroxylase system protein</fullName>
    </submittedName>
</protein>
<accession>A0A934HTB0</accession>
<dbReference type="InterPro" id="IPR017695">
    <property type="entry name" value="Se-dep_Mo_hydrolase_YqeB"/>
</dbReference>
<sequence length="282" mass="30735">MFNELVIVRGGGDIASGTIQKLHRSGFKVLILEVSTPTSIRRTVCFSEAIYEGQITIEGITSIYACNVKEVKKAWLENKIPVVVDPNGLYIDVFKPQIVVDAILAKKNLGTTMDMADITIALGPGFEAGKDVHAVIETMRGHNLGRVILEGCAKKNTGVPGNIMGYSKERVIYSPCAGIIRNVRNIGDIVEVNDIIAYVDDMEVKASINGLLRGIIRNGSNITAKFKIADIDPRATEKENCYTISDKARSIGGGVLEAILYLKNNKNYGVCGYGRKDIKRSI</sequence>
<evidence type="ECO:0000313" key="1">
    <source>
        <dbReference type="EMBL" id="MBI6872898.1"/>
    </source>
</evidence>
<comment type="caution">
    <text evidence="1">The sequence shown here is derived from an EMBL/GenBank/DDBJ whole genome shotgun (WGS) entry which is preliminary data.</text>
</comment>
<name>A0A934HTB0_9CLOT</name>
<gene>
    <name evidence="1" type="ORF">I6U51_09295</name>
</gene>
<dbReference type="EMBL" id="JAEEGB010000009">
    <property type="protein sequence ID" value="MBI6872898.1"/>
    <property type="molecule type" value="Genomic_DNA"/>
</dbReference>
<dbReference type="Proteomes" id="UP000622687">
    <property type="component" value="Unassembled WGS sequence"/>
</dbReference>
<dbReference type="NCBIfam" id="TIGR03309">
    <property type="entry name" value="matur_yqeB"/>
    <property type="match status" value="1"/>
</dbReference>
<keyword evidence="2" id="KW-1185">Reference proteome</keyword>
<dbReference type="RefSeq" id="WP_211142383.1">
    <property type="nucleotide sequence ID" value="NZ_JAEEGB010000009.1"/>
</dbReference>
<organism evidence="1 2">
    <name type="scientific">Clostridium aciditolerans</name>
    <dbReference type="NCBI Taxonomy" id="339861"/>
    <lineage>
        <taxon>Bacteria</taxon>
        <taxon>Bacillati</taxon>
        <taxon>Bacillota</taxon>
        <taxon>Clostridia</taxon>
        <taxon>Eubacteriales</taxon>
        <taxon>Clostridiaceae</taxon>
        <taxon>Clostridium</taxon>
    </lineage>
</organism>
<reference evidence="1" key="1">
    <citation type="submission" date="2020-12" db="EMBL/GenBank/DDBJ databases">
        <title>Clostridium thailandense sp. nov., a novel acetogenic bacterium isolated from peat land soil in Thailand.</title>
        <authorList>
            <person name="Chaikitkaew S."/>
            <person name="Birkeland N.K."/>
        </authorList>
    </citation>
    <scope>NUCLEOTIDE SEQUENCE</scope>
    <source>
        <strain evidence="1">DSM 17425</strain>
    </source>
</reference>
<proteinExistence type="predicted"/>
<evidence type="ECO:0000313" key="2">
    <source>
        <dbReference type="Proteomes" id="UP000622687"/>
    </source>
</evidence>